<evidence type="ECO:0000256" key="1">
    <source>
        <dbReference type="ARBA" id="ARBA00022679"/>
    </source>
</evidence>
<dbReference type="PANTHER" id="PTHR46401:SF2">
    <property type="entry name" value="GLYCOSYLTRANSFERASE WBBK-RELATED"/>
    <property type="match status" value="1"/>
</dbReference>
<keyword evidence="4" id="KW-1185">Reference proteome</keyword>
<accession>A0A3N4VEA4</accession>
<dbReference type="RefSeq" id="WP_123770002.1">
    <property type="nucleotide sequence ID" value="NZ_RKQN01000002.1"/>
</dbReference>
<dbReference type="InterPro" id="IPR001296">
    <property type="entry name" value="Glyco_trans_1"/>
</dbReference>
<dbReference type="PANTHER" id="PTHR46401">
    <property type="entry name" value="GLYCOSYLTRANSFERASE WBBK-RELATED"/>
    <property type="match status" value="1"/>
</dbReference>
<dbReference type="AlphaFoldDB" id="A0A3N4VEA4"/>
<reference evidence="3 4" key="1">
    <citation type="submission" date="2018-11" db="EMBL/GenBank/DDBJ databases">
        <title>Genomic Encyclopedia of Type Strains, Phase IV (KMG-IV): sequencing the most valuable type-strain genomes for metagenomic binning, comparative biology and taxonomic classification.</title>
        <authorList>
            <person name="Goeker M."/>
        </authorList>
    </citation>
    <scope>NUCLEOTIDE SEQUENCE [LARGE SCALE GENOMIC DNA]</scope>
    <source>
        <strain evidence="3 4">DSM 25623</strain>
    </source>
</reference>
<dbReference type="Pfam" id="PF00534">
    <property type="entry name" value="Glycos_transf_1"/>
    <property type="match status" value="1"/>
</dbReference>
<dbReference type="Proteomes" id="UP000269708">
    <property type="component" value="Unassembled WGS sequence"/>
</dbReference>
<sequence>MASINLIGRDNGVGLSRDMRLVANALSAAGFEVRIWGLRRGKLRKWLRPLWMKLRVAGMRAAGTAPADLNLMFEHVHRDFLPLARRTALLPNPEWFDERDRALFDRVDAVLAKTRHAQAVFEALGKPTEFVGFTSEDRLLPGRRRELAFFHLAGRSGNKGTQRLLALWRRHPEWPVLRVLQNPCKAQPGPAAANIEHRVGYVGDDELRRLQNEHAVHLCPSETEGFGHYIVEAMSVGAVTITLDAEPMNELVGADRGVLVAAAARGRQHLATTYHFDEAAMEAAIERVLAMPSPERERIGARARAWYEANDRQFGDRLVAAVRNLLKADRIGDAAGAGNNDARVPLRPGTAQRQL</sequence>
<keyword evidence="1 3" id="KW-0808">Transferase</keyword>
<dbReference type="EMBL" id="RKQN01000002">
    <property type="protein sequence ID" value="RPE79825.1"/>
    <property type="molecule type" value="Genomic_DNA"/>
</dbReference>
<evidence type="ECO:0000313" key="3">
    <source>
        <dbReference type="EMBL" id="RPE79825.1"/>
    </source>
</evidence>
<comment type="caution">
    <text evidence="3">The sequence shown here is derived from an EMBL/GenBank/DDBJ whole genome shotgun (WGS) entry which is preliminary data.</text>
</comment>
<evidence type="ECO:0000313" key="4">
    <source>
        <dbReference type="Proteomes" id="UP000269708"/>
    </source>
</evidence>
<dbReference type="Gene3D" id="3.40.50.2000">
    <property type="entry name" value="Glycogen Phosphorylase B"/>
    <property type="match status" value="1"/>
</dbReference>
<dbReference type="SUPFAM" id="SSF53756">
    <property type="entry name" value="UDP-Glycosyltransferase/glycogen phosphorylase"/>
    <property type="match status" value="1"/>
</dbReference>
<proteinExistence type="predicted"/>
<protein>
    <submittedName>
        <fullName evidence="3">Glycosyl transferase family 1</fullName>
    </submittedName>
</protein>
<feature type="domain" description="Glycosyl transferase family 1" evidence="2">
    <location>
        <begin position="199"/>
        <end position="306"/>
    </location>
</feature>
<gene>
    <name evidence="3" type="ORF">EDC50_1654</name>
</gene>
<organism evidence="3 4">
    <name type="scientific">Vulcaniibacterium tengchongense</name>
    <dbReference type="NCBI Taxonomy" id="1273429"/>
    <lineage>
        <taxon>Bacteria</taxon>
        <taxon>Pseudomonadati</taxon>
        <taxon>Pseudomonadota</taxon>
        <taxon>Gammaproteobacteria</taxon>
        <taxon>Lysobacterales</taxon>
        <taxon>Lysobacteraceae</taxon>
        <taxon>Vulcaniibacterium</taxon>
    </lineage>
</organism>
<dbReference type="GO" id="GO:0016757">
    <property type="term" value="F:glycosyltransferase activity"/>
    <property type="evidence" value="ECO:0007669"/>
    <property type="project" value="InterPro"/>
</dbReference>
<dbReference type="OrthoDB" id="654660at2"/>
<name>A0A3N4VEA4_9GAMM</name>
<evidence type="ECO:0000259" key="2">
    <source>
        <dbReference type="Pfam" id="PF00534"/>
    </source>
</evidence>